<dbReference type="InterPro" id="IPR035892">
    <property type="entry name" value="C2_domain_sf"/>
</dbReference>
<evidence type="ECO:0000256" key="1">
    <source>
        <dbReference type="ARBA" id="ARBA00004167"/>
    </source>
</evidence>
<evidence type="ECO:0000313" key="9">
    <source>
        <dbReference type="Proteomes" id="UP001443914"/>
    </source>
</evidence>
<dbReference type="CDD" id="cd00030">
    <property type="entry name" value="C2"/>
    <property type="match status" value="1"/>
</dbReference>
<evidence type="ECO:0000256" key="4">
    <source>
        <dbReference type="ARBA" id="ARBA00023136"/>
    </source>
</evidence>
<accession>A0AAW1I663</accession>
<evidence type="ECO:0000256" key="2">
    <source>
        <dbReference type="ARBA" id="ARBA00022692"/>
    </source>
</evidence>
<reference evidence="8" key="1">
    <citation type="submission" date="2024-03" db="EMBL/GenBank/DDBJ databases">
        <title>WGS assembly of Saponaria officinalis var. Norfolk2.</title>
        <authorList>
            <person name="Jenkins J."/>
            <person name="Shu S."/>
            <person name="Grimwood J."/>
            <person name="Barry K."/>
            <person name="Goodstein D."/>
            <person name="Schmutz J."/>
            <person name="Leebens-Mack J."/>
            <person name="Osbourn A."/>
        </authorList>
    </citation>
    <scope>NUCLEOTIDE SEQUENCE [LARGE SCALE GENOMIC DNA]</scope>
    <source>
        <strain evidence="8">JIC</strain>
    </source>
</reference>
<dbReference type="Proteomes" id="UP001443914">
    <property type="component" value="Unassembled WGS sequence"/>
</dbReference>
<dbReference type="Gene3D" id="2.60.40.150">
    <property type="entry name" value="C2 domain"/>
    <property type="match status" value="1"/>
</dbReference>
<feature type="domain" description="C2" evidence="6">
    <location>
        <begin position="343"/>
        <end position="462"/>
    </location>
</feature>
<feature type="domain" description="VASt" evidence="7">
    <location>
        <begin position="678"/>
        <end position="842"/>
    </location>
</feature>
<dbReference type="InterPro" id="IPR011993">
    <property type="entry name" value="PH-like_dom_sf"/>
</dbReference>
<gene>
    <name evidence="8" type="ORF">RND81_10G232500</name>
</gene>
<dbReference type="Pfam" id="PF00168">
    <property type="entry name" value="C2"/>
    <property type="match status" value="1"/>
</dbReference>
<feature type="region of interest" description="Disordered" evidence="5">
    <location>
        <begin position="21"/>
        <end position="71"/>
    </location>
</feature>
<keyword evidence="3" id="KW-1133">Transmembrane helix</keyword>
<dbReference type="Pfam" id="PF02893">
    <property type="entry name" value="GRAM"/>
    <property type="match status" value="1"/>
</dbReference>
<dbReference type="InterPro" id="IPR004182">
    <property type="entry name" value="GRAM"/>
</dbReference>
<evidence type="ECO:0000256" key="5">
    <source>
        <dbReference type="SAM" id="MobiDB-lite"/>
    </source>
</evidence>
<dbReference type="PROSITE" id="PS50004">
    <property type="entry name" value="C2"/>
    <property type="match status" value="1"/>
</dbReference>
<evidence type="ECO:0000259" key="7">
    <source>
        <dbReference type="PROSITE" id="PS51778"/>
    </source>
</evidence>
<organism evidence="8 9">
    <name type="scientific">Saponaria officinalis</name>
    <name type="common">Common soapwort</name>
    <name type="synonym">Lychnis saponaria</name>
    <dbReference type="NCBI Taxonomy" id="3572"/>
    <lineage>
        <taxon>Eukaryota</taxon>
        <taxon>Viridiplantae</taxon>
        <taxon>Streptophyta</taxon>
        <taxon>Embryophyta</taxon>
        <taxon>Tracheophyta</taxon>
        <taxon>Spermatophyta</taxon>
        <taxon>Magnoliopsida</taxon>
        <taxon>eudicotyledons</taxon>
        <taxon>Gunneridae</taxon>
        <taxon>Pentapetalae</taxon>
        <taxon>Caryophyllales</taxon>
        <taxon>Caryophyllaceae</taxon>
        <taxon>Caryophylleae</taxon>
        <taxon>Saponaria</taxon>
    </lineage>
</organism>
<keyword evidence="4" id="KW-0472">Membrane</keyword>
<evidence type="ECO:0000313" key="8">
    <source>
        <dbReference type="EMBL" id="KAK9684787.1"/>
    </source>
</evidence>
<dbReference type="SMART" id="SM00568">
    <property type="entry name" value="GRAM"/>
    <property type="match status" value="1"/>
</dbReference>
<keyword evidence="2" id="KW-0812">Transmembrane</keyword>
<dbReference type="SUPFAM" id="SSF49562">
    <property type="entry name" value="C2 domain (Calcium/lipid-binding domain, CaLB)"/>
    <property type="match status" value="1"/>
</dbReference>
<dbReference type="GO" id="GO:0016020">
    <property type="term" value="C:membrane"/>
    <property type="evidence" value="ECO:0007669"/>
    <property type="project" value="UniProtKB-SubCell"/>
</dbReference>
<protein>
    <recommendedName>
        <fullName evidence="10">C2 and GRAM domain-containing protein</fullName>
    </recommendedName>
</protein>
<keyword evidence="9" id="KW-1185">Reference proteome</keyword>
<dbReference type="SMART" id="SM00239">
    <property type="entry name" value="C2"/>
    <property type="match status" value="1"/>
</dbReference>
<dbReference type="PANTHER" id="PTHR46296">
    <property type="entry name" value="BNAA05G37250D PROTEIN"/>
    <property type="match status" value="1"/>
</dbReference>
<dbReference type="InterPro" id="IPR000008">
    <property type="entry name" value="C2_dom"/>
</dbReference>
<dbReference type="EMBL" id="JBDFQZ010000010">
    <property type="protein sequence ID" value="KAK9684787.1"/>
    <property type="molecule type" value="Genomic_DNA"/>
</dbReference>
<proteinExistence type="predicted"/>
<sequence>MPQGKKLMKAVTKRLEKLLHKNVESAKSDESSDVSFSPSEYEDCTQEEPSSSCSFEEAMDTMQSREDEAEMPENLQGGILVDQRYVIASKDLNSYLFAPNSEFRRELAELQGVNDMQESPWTWKSGNSACLARAVTYTKPATKLVKAVKATEEQVYVKADGMEFAVFVSVATPDVPFGNMFRVELLYKILPGPELSSGEESSRLLLSWGINFSQNTLMRGMIENGARQGLKESFDQFSTLLAQKFKVLDDAESVGKDHVVAALQSGHQSDWELAIEYFGNLTVVSATLLTLYVVVHILLCEPHKSQGLEIIGIDLPDSFGQLVSCGMLVLLLERVYNMVSLFVQARLRMGSDHGIKSQGDGWVVTIALIEAVNLPFLETKKFSDPFVVLTCNGKTRTSSVQLQTCDPQWNEVLEFDASEELPSVLDVEVFDFDGPFDQALSLGHAEINFLKHSATELADMWVPFQGKLAVSSQSKLHVRIFVENKKGLEAIKDYLTKMEKEVGKKLNLRSPQKNSAFQKLFALPPEEFLIKDYSCSLRRKMHLQGRLFLSARIVGFYANLFGHKTKFYFLWEDIDDIEVQAPCLASFGSPTLIVILKKGRGLDASHGAKSQDEDGRLRFYFQSFIPFDVASRTIIALWRARTITPQKKALIDDELMDQETQLVPNDNGASPFYNEDSNMLKIYSAGLPVDIKSVMKMFEGGKLEHEMMAKCGCLNYVTTQWQAVKPDVYERQLSYKYNHDVSFFGGEVQCTQRKCPLENGWIVNEVMALHDIPFGDHFRVHLRYHVRSSSAAGDACKCDVYLEILWLKECKFQQRIISNINEKFAGRLKSMFELVKKEIVSH</sequence>
<evidence type="ECO:0000256" key="3">
    <source>
        <dbReference type="ARBA" id="ARBA00022989"/>
    </source>
</evidence>
<dbReference type="InterPro" id="IPR044511">
    <property type="entry name" value="At1g03370/At5g50170-like"/>
</dbReference>
<dbReference type="PANTHER" id="PTHR46296:SF7">
    <property type="entry name" value="C2 DOMAIN-CONTAINING PROTEIN"/>
    <property type="match status" value="1"/>
</dbReference>
<dbReference type="AlphaFoldDB" id="A0AAW1I663"/>
<name>A0AAW1I663_SAPOF</name>
<comment type="subcellular location">
    <subcellularLocation>
        <location evidence="1">Membrane</location>
        <topology evidence="1">Single-pass membrane protein</topology>
    </subcellularLocation>
</comment>
<dbReference type="Pfam" id="PF16016">
    <property type="entry name" value="VASt"/>
    <property type="match status" value="2"/>
</dbReference>
<dbReference type="InterPro" id="IPR031968">
    <property type="entry name" value="VASt"/>
</dbReference>
<evidence type="ECO:0000259" key="6">
    <source>
        <dbReference type="PROSITE" id="PS50004"/>
    </source>
</evidence>
<feature type="compositionally biased region" description="Basic and acidic residues" evidence="5">
    <location>
        <begin position="21"/>
        <end position="30"/>
    </location>
</feature>
<comment type="caution">
    <text evidence="8">The sequence shown here is derived from an EMBL/GenBank/DDBJ whole genome shotgun (WGS) entry which is preliminary data.</text>
</comment>
<evidence type="ECO:0008006" key="10">
    <source>
        <dbReference type="Google" id="ProtNLM"/>
    </source>
</evidence>
<dbReference type="PROSITE" id="PS51778">
    <property type="entry name" value="VAST"/>
    <property type="match status" value="2"/>
</dbReference>
<dbReference type="Gene3D" id="2.30.29.30">
    <property type="entry name" value="Pleckstrin-homology domain (PH domain)/Phosphotyrosine-binding domain (PTB)"/>
    <property type="match status" value="1"/>
</dbReference>
<feature type="domain" description="VASt" evidence="7">
    <location>
        <begin position="76"/>
        <end position="249"/>
    </location>
</feature>